<dbReference type="SUPFAM" id="SSF54495">
    <property type="entry name" value="UBC-like"/>
    <property type="match status" value="1"/>
</dbReference>
<evidence type="ECO:0000256" key="1">
    <source>
        <dbReference type="SAM" id="Phobius"/>
    </source>
</evidence>
<keyword evidence="1" id="KW-1133">Transmembrane helix</keyword>
<dbReference type="PANTHER" id="PTHR24067">
    <property type="entry name" value="UBIQUITIN-CONJUGATING ENZYME E2"/>
    <property type="match status" value="1"/>
</dbReference>
<dbReference type="InterPro" id="IPR016135">
    <property type="entry name" value="UBQ-conjugating_enzyme/RWD"/>
</dbReference>
<name>A0ABP0U5H1_9BRYO</name>
<accession>A0ABP0U5H1</accession>
<dbReference type="PROSITE" id="PS50127">
    <property type="entry name" value="UBC_2"/>
    <property type="match status" value="1"/>
</dbReference>
<dbReference type="Proteomes" id="UP001497512">
    <property type="component" value="Chromosome 19"/>
</dbReference>
<dbReference type="Gene3D" id="3.10.110.10">
    <property type="entry name" value="Ubiquitin Conjugating Enzyme"/>
    <property type="match status" value="1"/>
</dbReference>
<gene>
    <name evidence="3" type="ORF">CSSPTR1EN2_LOCUS11595</name>
</gene>
<dbReference type="InterPro" id="IPR000608">
    <property type="entry name" value="UBC"/>
</dbReference>
<feature type="transmembrane region" description="Helical" evidence="1">
    <location>
        <begin position="285"/>
        <end position="303"/>
    </location>
</feature>
<evidence type="ECO:0000259" key="2">
    <source>
        <dbReference type="PROSITE" id="PS50127"/>
    </source>
</evidence>
<dbReference type="SMART" id="SM00212">
    <property type="entry name" value="UBCc"/>
    <property type="match status" value="1"/>
</dbReference>
<organism evidence="3 4">
    <name type="scientific">Sphagnum troendelagicum</name>
    <dbReference type="NCBI Taxonomy" id="128251"/>
    <lineage>
        <taxon>Eukaryota</taxon>
        <taxon>Viridiplantae</taxon>
        <taxon>Streptophyta</taxon>
        <taxon>Embryophyta</taxon>
        <taxon>Bryophyta</taxon>
        <taxon>Sphagnophytina</taxon>
        <taxon>Sphagnopsida</taxon>
        <taxon>Sphagnales</taxon>
        <taxon>Sphagnaceae</taxon>
        <taxon>Sphagnum</taxon>
    </lineage>
</organism>
<keyword evidence="4" id="KW-1185">Reference proteome</keyword>
<keyword evidence="1" id="KW-0472">Membrane</keyword>
<keyword evidence="1" id="KW-0812">Transmembrane</keyword>
<dbReference type="Pfam" id="PF00179">
    <property type="entry name" value="UQ_con"/>
    <property type="match status" value="1"/>
</dbReference>
<dbReference type="InterPro" id="IPR050113">
    <property type="entry name" value="Ub_conjugating_enzyme"/>
</dbReference>
<dbReference type="EMBL" id="OZ019911">
    <property type="protein sequence ID" value="CAK9213155.1"/>
    <property type="molecule type" value="Genomic_DNA"/>
</dbReference>
<feature type="domain" description="UBC core" evidence="2">
    <location>
        <begin position="11"/>
        <end position="166"/>
    </location>
</feature>
<reference evidence="3" key="1">
    <citation type="submission" date="2024-02" db="EMBL/GenBank/DDBJ databases">
        <authorList>
            <consortium name="ELIXIR-Norway"/>
            <consortium name="Elixir Norway"/>
        </authorList>
    </citation>
    <scope>NUCLEOTIDE SEQUENCE</scope>
</reference>
<evidence type="ECO:0000313" key="3">
    <source>
        <dbReference type="EMBL" id="CAK9213155.1"/>
    </source>
</evidence>
<evidence type="ECO:0000313" key="4">
    <source>
        <dbReference type="Proteomes" id="UP001497512"/>
    </source>
</evidence>
<proteinExistence type="predicted"/>
<protein>
    <recommendedName>
        <fullName evidence="2">UBC core domain-containing protein</fullName>
    </recommendedName>
</protein>
<sequence>MGDKKYNMKNPAVKRILQELKEMQNNPSDEYMSLPLEDNIFEWQFAIRGPSDTEFEGGIYHGRIQLPPEYPFKPPAFMLLTPNGRFETQTKICLSISQHHPEHWQPSWSVRTALVALIAFMPTKPDGALGSLDYTKEERRILAIKSRNVAPKFGTAERQTLIDEIHEHLMKKLPPVPELPATNGVAEANDKAKEEERIEQTEESTIEDEPQRNSVVLNGHELHVDANAGPIAVSFSAGFQMTTQALPAVAAAPAGQQQPQLVQQVAGSGVVAPGRFTIYQTSSEFGLTFLAIGLTVAILALFIKKLMNLSGVIPGFTQ</sequence>
<dbReference type="CDD" id="cd23799">
    <property type="entry name" value="UBCc_UBE2J"/>
    <property type="match status" value="1"/>
</dbReference>